<dbReference type="Proteomes" id="UP000314011">
    <property type="component" value="Unassembled WGS sequence"/>
</dbReference>
<dbReference type="AlphaFoldDB" id="A0A5C5GB70"/>
<feature type="domain" description="Methyltransferase type 11" evidence="1">
    <location>
        <begin position="75"/>
        <end position="165"/>
    </location>
</feature>
<dbReference type="Gene3D" id="3.40.50.150">
    <property type="entry name" value="Vaccinia Virus protein VP39"/>
    <property type="match status" value="1"/>
</dbReference>
<evidence type="ECO:0000313" key="3">
    <source>
        <dbReference type="Proteomes" id="UP000314011"/>
    </source>
</evidence>
<dbReference type="InterPro" id="IPR029063">
    <property type="entry name" value="SAM-dependent_MTases_sf"/>
</dbReference>
<reference evidence="2 3" key="1">
    <citation type="submission" date="2019-06" db="EMBL/GenBank/DDBJ databases">
        <title>Genome of new Rhodobacteraceae sp. SM1903.</title>
        <authorList>
            <person name="Ren X."/>
        </authorList>
    </citation>
    <scope>NUCLEOTIDE SEQUENCE [LARGE SCALE GENOMIC DNA]</scope>
    <source>
        <strain evidence="2 3">SM1903</strain>
    </source>
</reference>
<dbReference type="InterPro" id="IPR050508">
    <property type="entry name" value="Methyltransf_Superfamily"/>
</dbReference>
<dbReference type="CDD" id="cd02440">
    <property type="entry name" value="AdoMet_MTases"/>
    <property type="match status" value="1"/>
</dbReference>
<accession>A0A5C5GB70</accession>
<comment type="caution">
    <text evidence="2">The sequence shown here is derived from an EMBL/GenBank/DDBJ whole genome shotgun (WGS) entry which is preliminary data.</text>
</comment>
<keyword evidence="2" id="KW-0808">Transferase</keyword>
<evidence type="ECO:0000313" key="2">
    <source>
        <dbReference type="EMBL" id="TNY32052.1"/>
    </source>
</evidence>
<dbReference type="SUPFAM" id="SSF53335">
    <property type="entry name" value="S-adenosyl-L-methionine-dependent methyltransferases"/>
    <property type="match status" value="1"/>
</dbReference>
<name>A0A5C5GB70_9RHOB</name>
<keyword evidence="3" id="KW-1185">Reference proteome</keyword>
<dbReference type="OrthoDB" id="9787738at2"/>
<dbReference type="PANTHER" id="PTHR42912">
    <property type="entry name" value="METHYLTRANSFERASE"/>
    <property type="match status" value="1"/>
</dbReference>
<keyword evidence="2" id="KW-0489">Methyltransferase</keyword>
<evidence type="ECO:0000259" key="1">
    <source>
        <dbReference type="Pfam" id="PF08241"/>
    </source>
</evidence>
<dbReference type="GO" id="GO:0032259">
    <property type="term" value="P:methylation"/>
    <property type="evidence" value="ECO:0007669"/>
    <property type="project" value="UniProtKB-KW"/>
</dbReference>
<protein>
    <submittedName>
        <fullName evidence="2">Class I SAM-dependent methyltransferase</fullName>
    </submittedName>
</protein>
<organism evidence="2 3">
    <name type="scientific">Pelagovum pacificum</name>
    <dbReference type="NCBI Taxonomy" id="2588711"/>
    <lineage>
        <taxon>Bacteria</taxon>
        <taxon>Pseudomonadati</taxon>
        <taxon>Pseudomonadota</taxon>
        <taxon>Alphaproteobacteria</taxon>
        <taxon>Rhodobacterales</taxon>
        <taxon>Paracoccaceae</taxon>
        <taxon>Pelagovum</taxon>
    </lineage>
</organism>
<dbReference type="GO" id="GO:0008757">
    <property type="term" value="F:S-adenosylmethionine-dependent methyltransferase activity"/>
    <property type="evidence" value="ECO:0007669"/>
    <property type="project" value="InterPro"/>
</dbReference>
<proteinExistence type="predicted"/>
<dbReference type="EMBL" id="VFFF01000001">
    <property type="protein sequence ID" value="TNY32052.1"/>
    <property type="molecule type" value="Genomic_DNA"/>
</dbReference>
<dbReference type="PANTHER" id="PTHR42912:SF80">
    <property type="entry name" value="METHYLTRANSFERASE DOMAIN-CONTAINING PROTEIN"/>
    <property type="match status" value="1"/>
</dbReference>
<dbReference type="Pfam" id="PF08241">
    <property type="entry name" value="Methyltransf_11"/>
    <property type="match status" value="1"/>
</dbReference>
<dbReference type="InterPro" id="IPR013216">
    <property type="entry name" value="Methyltransf_11"/>
</dbReference>
<gene>
    <name evidence="2" type="ORF">FHY64_01760</name>
</gene>
<sequence>MTANRTFRAGVDSSHLCYSPAPAAVKAGSARNSLEKVVNSDKDPFARDPDPAFRRRAQWIARSLHREAPDGPRILDIGCGRGYYFAVYDQLGASATGVDADTSALAAARAAHPTSTFRQVQAECLPFDDNSFDVIVMSEVLEHMPDPALGLSEAARVLVPDGLLLATVPHAGYPFAWDPVNWIGEAVFKRHVSTGTFAGIWAGHERLYRPEELHQQVTDAGFDVIEQIAQTRWCLPFVHNLLYGLGKPMIEANLLPDVRRNERRRGPSAALIALARTMVDAADRLNGDTVPEGRPALNLCIAARKP</sequence>